<reference evidence="2" key="1">
    <citation type="submission" date="2021-05" db="EMBL/GenBank/DDBJ databases">
        <authorList>
            <person name="Alioto T."/>
            <person name="Alioto T."/>
            <person name="Gomez Garrido J."/>
        </authorList>
    </citation>
    <scope>NUCLEOTIDE SEQUENCE</scope>
</reference>
<evidence type="ECO:0000256" key="1">
    <source>
        <dbReference type="SAM" id="Phobius"/>
    </source>
</evidence>
<evidence type="ECO:0000313" key="2">
    <source>
        <dbReference type="EMBL" id="CAG6684943.1"/>
    </source>
</evidence>
<accession>A0A8D8X5S0</accession>
<keyword evidence="1" id="KW-0812">Transmembrane</keyword>
<protein>
    <submittedName>
        <fullName evidence="2">Uncharacterized protein</fullName>
    </submittedName>
</protein>
<proteinExistence type="predicted"/>
<sequence>MFYKTIVHCVNHIDLFILFTFGCYYFSPSLFILLITYCFILIVWSFSTTPPSPSRIEWANLFRQLIPRRIREFRIEKVQGVANVFLVFFKHMIVKVSTKPPRRLTLKSKTNN</sequence>
<name>A0A8D8X5S0_9HEMI</name>
<keyword evidence="1" id="KW-1133">Transmembrane helix</keyword>
<organism evidence="2">
    <name type="scientific">Cacopsylla melanoneura</name>
    <dbReference type="NCBI Taxonomy" id="428564"/>
    <lineage>
        <taxon>Eukaryota</taxon>
        <taxon>Metazoa</taxon>
        <taxon>Ecdysozoa</taxon>
        <taxon>Arthropoda</taxon>
        <taxon>Hexapoda</taxon>
        <taxon>Insecta</taxon>
        <taxon>Pterygota</taxon>
        <taxon>Neoptera</taxon>
        <taxon>Paraneoptera</taxon>
        <taxon>Hemiptera</taxon>
        <taxon>Sternorrhyncha</taxon>
        <taxon>Psylloidea</taxon>
        <taxon>Psyllidae</taxon>
        <taxon>Psyllinae</taxon>
        <taxon>Cacopsylla</taxon>
    </lineage>
</organism>
<dbReference type="AlphaFoldDB" id="A0A8D8X5S0"/>
<feature type="transmembrane region" description="Helical" evidence="1">
    <location>
        <begin position="24"/>
        <end position="46"/>
    </location>
</feature>
<dbReference type="EMBL" id="HBUF01270176">
    <property type="protein sequence ID" value="CAG6684943.1"/>
    <property type="molecule type" value="Transcribed_RNA"/>
</dbReference>
<keyword evidence="1" id="KW-0472">Membrane</keyword>